<feature type="region of interest" description="Disordered" evidence="6">
    <location>
        <begin position="919"/>
        <end position="963"/>
    </location>
</feature>
<evidence type="ECO:0000313" key="9">
    <source>
        <dbReference type="EMBL" id="KAK7590767.1"/>
    </source>
</evidence>
<name>A0AAN9TG55_9HEMI</name>
<feature type="region of interest" description="Disordered" evidence="6">
    <location>
        <begin position="467"/>
        <end position="500"/>
    </location>
</feature>
<evidence type="ECO:0000259" key="7">
    <source>
        <dbReference type="PROSITE" id="PS51192"/>
    </source>
</evidence>
<dbReference type="GO" id="GO:0003724">
    <property type="term" value="F:RNA helicase activity"/>
    <property type="evidence" value="ECO:0007669"/>
    <property type="project" value="UniProtKB-EC"/>
</dbReference>
<dbReference type="PROSITE" id="PS51194">
    <property type="entry name" value="HELICASE_CTER"/>
    <property type="match status" value="1"/>
</dbReference>
<evidence type="ECO:0000256" key="1">
    <source>
        <dbReference type="ARBA" id="ARBA00012552"/>
    </source>
</evidence>
<dbReference type="GO" id="GO:0010468">
    <property type="term" value="P:regulation of gene expression"/>
    <property type="evidence" value="ECO:0007669"/>
    <property type="project" value="UniProtKB-ARBA"/>
</dbReference>
<dbReference type="PANTHER" id="PTHR47958">
    <property type="entry name" value="ATP-DEPENDENT RNA HELICASE DBP3"/>
    <property type="match status" value="1"/>
</dbReference>
<dbReference type="InterPro" id="IPR014001">
    <property type="entry name" value="Helicase_ATP-bd"/>
</dbReference>
<feature type="compositionally biased region" description="Polar residues" evidence="6">
    <location>
        <begin position="486"/>
        <end position="497"/>
    </location>
</feature>
<feature type="compositionally biased region" description="Basic and acidic residues" evidence="6">
    <location>
        <begin position="820"/>
        <end position="831"/>
    </location>
</feature>
<dbReference type="EMBL" id="JBBCAQ010000022">
    <property type="protein sequence ID" value="KAK7590767.1"/>
    <property type="molecule type" value="Genomic_DNA"/>
</dbReference>
<feature type="compositionally biased region" description="Polar residues" evidence="6">
    <location>
        <begin position="803"/>
        <end position="819"/>
    </location>
</feature>
<keyword evidence="4" id="KW-0347">Helicase</keyword>
<feature type="region of interest" description="Disordered" evidence="6">
    <location>
        <begin position="803"/>
        <end position="831"/>
    </location>
</feature>
<keyword evidence="3" id="KW-0378">Hydrolase</keyword>
<accession>A0AAN9TG55</accession>
<evidence type="ECO:0000259" key="8">
    <source>
        <dbReference type="PROSITE" id="PS51194"/>
    </source>
</evidence>
<dbReference type="Pfam" id="PF00270">
    <property type="entry name" value="DEAD"/>
    <property type="match status" value="1"/>
</dbReference>
<keyword evidence="5" id="KW-0067">ATP-binding</keyword>
<gene>
    <name evidence="9" type="ORF">V9T40_002380</name>
</gene>
<feature type="compositionally biased region" description="Basic residues" evidence="6">
    <location>
        <begin position="467"/>
        <end position="477"/>
    </location>
</feature>
<dbReference type="InterPro" id="IPR027417">
    <property type="entry name" value="P-loop_NTPase"/>
</dbReference>
<feature type="compositionally biased region" description="Polar residues" evidence="6">
    <location>
        <begin position="1084"/>
        <end position="1098"/>
    </location>
</feature>
<dbReference type="SMART" id="SM00487">
    <property type="entry name" value="DEXDc"/>
    <property type="match status" value="1"/>
</dbReference>
<dbReference type="Proteomes" id="UP001367676">
    <property type="component" value="Unassembled WGS sequence"/>
</dbReference>
<protein>
    <recommendedName>
        <fullName evidence="1">RNA helicase</fullName>
        <ecNumber evidence="1">3.6.4.13</ecNumber>
    </recommendedName>
</protein>
<feature type="region of interest" description="Disordered" evidence="6">
    <location>
        <begin position="1172"/>
        <end position="1204"/>
    </location>
</feature>
<dbReference type="Gene3D" id="3.40.50.300">
    <property type="entry name" value="P-loop containing nucleotide triphosphate hydrolases"/>
    <property type="match status" value="2"/>
</dbReference>
<dbReference type="Pfam" id="PF00271">
    <property type="entry name" value="Helicase_C"/>
    <property type="match status" value="1"/>
</dbReference>
<feature type="region of interest" description="Disordered" evidence="6">
    <location>
        <begin position="1082"/>
        <end position="1123"/>
    </location>
</feature>
<dbReference type="SUPFAM" id="SSF52540">
    <property type="entry name" value="P-loop containing nucleoside triphosphate hydrolases"/>
    <property type="match status" value="1"/>
</dbReference>
<dbReference type="InterPro" id="IPR001650">
    <property type="entry name" value="Helicase_C-like"/>
</dbReference>
<evidence type="ECO:0000256" key="6">
    <source>
        <dbReference type="SAM" id="MobiDB-lite"/>
    </source>
</evidence>
<evidence type="ECO:0000256" key="2">
    <source>
        <dbReference type="ARBA" id="ARBA00022741"/>
    </source>
</evidence>
<feature type="compositionally biased region" description="Polar residues" evidence="6">
    <location>
        <begin position="934"/>
        <end position="947"/>
    </location>
</feature>
<dbReference type="EC" id="3.6.4.13" evidence="1"/>
<dbReference type="SMART" id="SM00490">
    <property type="entry name" value="HELICc"/>
    <property type="match status" value="1"/>
</dbReference>
<evidence type="ECO:0000313" key="10">
    <source>
        <dbReference type="Proteomes" id="UP001367676"/>
    </source>
</evidence>
<sequence>MFDESLCSASSTLPVSHDLNDGKIRSRDVIVDTQVKFSSLLLEPQIRDGLAKCGYIYLSPIQQSALPLALTGSSIIAHAKSGTGKTLIYVLPILNDFVKRNSNGLQCLVLAPTREIAKQIYDVFLNVAYYVKGLQIEYFIGGIPLDMDVIKCRNCNVAIGAPGRIKHLIDMGYLKTANLELLVLDEVDALFDHKEFAIEDIISSLPSPKQLIVCTATFSSKVGDFVKSVVPSVKYTSADKLEIEEIGNVSNMLIAIKQYVAPVKKDSSSMGAMRKREKLVEILKKFKFEQCFIFVNYMTLVRSICNYLISQNFSALWICSDQNQSTRINTINKLKMNHCKILVTTDLAARGIDVHKVNLVINLGLPCPPDIYIHRMGRAGRYGSEGAVVTILSEGEEMSTFTKMISVVSTDPIDLHILPKHIDPNLSNLDIIRCLPTEGSISEDEFSFKRQMKVNQEKNAVGMQINKRVKKTKHRHSSSSTLTLKNGITDQPFSNKMTNRERGGPASIEMLNERIENFFQSLTESFITDKLNLDWSSLKVLFGLKDDHTTTDETFAFVQDPPTDLLTYALYVKQRNNVIDPQIMPCSVDEFLSLLNNGNNIFGRHSSGLSSLIREVSGKIDRPVRQLSTLDSELSESSSQVSSVGVVSLSQQFLETIITDGDERNISAKPVKKDEANVWPKKWSGSFSLAEEFADAMIDRDGDIHASSCKQSVNVDSSKQLAESDFKIAAGKPETMSPKQFFQNYKRLNSDVENKKYPNETDSENRRPKRVVNELELSHQPISAFQDSVSSIICSQNTFKEPISPNQILRNGNRSNQPSENEKQLHKNTDEKIFPTHRADRTFSLSDQFSMAINESNLKNDPPKSFKTLRKSSNDLTSRNHSVLVSANEQLPQTNIKAKHISADFNLSDQFSKIVDSSLDEADTRNSSRRHKTSPQSYSRNFRCSNELSKRAQSRNEASEKRIPIDYPSSSVSLSDQFFNSVTVSGYNRESAFDHDREAKSNAAKCSYNVVCKEDSRASSKIDKAFKPVPKAADKNILAVSEKSAEKISKPMVDDILSDQFLSAFENKELLVKPSTIPERSVAVNHSSGPMTPSSNPNVEKKSGRSFNLASTEESPSNCIPLHNREKNTVSTFHPTSDVEFKTEPNSKSIFVPAIIDKSNISAVLEKSNLLSSTSEFENSNSLSVSDNEANDESSPTVSQHKLNLSVEAPSDLRGNRNESPKKHSQSVAEQLKNYVETCASNKPVNRFVQKLTSDCGAVKDETCDANLMNQLSVENARLSENVENAIPVSSRQMMPDCKGLDSDSVNRRVQPDRLNLHCADQIAVPLPSLQPFVSSQQEQNIWQHHFAFIRQRVVSRSRVTADQR</sequence>
<organism evidence="9 10">
    <name type="scientific">Parthenolecanium corni</name>
    <dbReference type="NCBI Taxonomy" id="536013"/>
    <lineage>
        <taxon>Eukaryota</taxon>
        <taxon>Metazoa</taxon>
        <taxon>Ecdysozoa</taxon>
        <taxon>Arthropoda</taxon>
        <taxon>Hexapoda</taxon>
        <taxon>Insecta</taxon>
        <taxon>Pterygota</taxon>
        <taxon>Neoptera</taxon>
        <taxon>Paraneoptera</taxon>
        <taxon>Hemiptera</taxon>
        <taxon>Sternorrhyncha</taxon>
        <taxon>Coccoidea</taxon>
        <taxon>Coccidae</taxon>
        <taxon>Parthenolecanium</taxon>
    </lineage>
</organism>
<evidence type="ECO:0000256" key="3">
    <source>
        <dbReference type="ARBA" id="ARBA00022801"/>
    </source>
</evidence>
<keyword evidence="2" id="KW-0547">Nucleotide-binding</keyword>
<feature type="region of interest" description="Disordered" evidence="6">
    <location>
        <begin position="855"/>
        <end position="874"/>
    </location>
</feature>
<reference evidence="9 10" key="1">
    <citation type="submission" date="2024-03" db="EMBL/GenBank/DDBJ databases">
        <title>Adaptation during the transition from Ophiocordyceps entomopathogen to insect associate is accompanied by gene loss and intensified selection.</title>
        <authorList>
            <person name="Ward C.M."/>
            <person name="Onetto C.A."/>
            <person name="Borneman A.R."/>
        </authorList>
    </citation>
    <scope>NUCLEOTIDE SEQUENCE [LARGE SCALE GENOMIC DNA]</scope>
    <source>
        <strain evidence="9">AWRI1</strain>
        <tissue evidence="9">Single Adult Female</tissue>
    </source>
</reference>
<proteinExistence type="predicted"/>
<evidence type="ECO:0000256" key="5">
    <source>
        <dbReference type="ARBA" id="ARBA00022840"/>
    </source>
</evidence>
<feature type="compositionally biased region" description="Polar residues" evidence="6">
    <location>
        <begin position="1172"/>
        <end position="1203"/>
    </location>
</feature>
<dbReference type="GO" id="GO:0016787">
    <property type="term" value="F:hydrolase activity"/>
    <property type="evidence" value="ECO:0007669"/>
    <property type="project" value="UniProtKB-KW"/>
</dbReference>
<dbReference type="GO" id="GO:0005524">
    <property type="term" value="F:ATP binding"/>
    <property type="evidence" value="ECO:0007669"/>
    <property type="project" value="UniProtKB-KW"/>
</dbReference>
<comment type="caution">
    <text evidence="9">The sequence shown here is derived from an EMBL/GenBank/DDBJ whole genome shotgun (WGS) entry which is preliminary data.</text>
</comment>
<keyword evidence="10" id="KW-1185">Reference proteome</keyword>
<dbReference type="CDD" id="cd18787">
    <property type="entry name" value="SF2_C_DEAD"/>
    <property type="match status" value="1"/>
</dbReference>
<evidence type="ECO:0000256" key="4">
    <source>
        <dbReference type="ARBA" id="ARBA00022806"/>
    </source>
</evidence>
<dbReference type="PROSITE" id="PS51192">
    <property type="entry name" value="HELICASE_ATP_BIND_1"/>
    <property type="match status" value="1"/>
</dbReference>
<dbReference type="GO" id="GO:0003676">
    <property type="term" value="F:nucleic acid binding"/>
    <property type="evidence" value="ECO:0007669"/>
    <property type="project" value="InterPro"/>
</dbReference>
<feature type="region of interest" description="Disordered" evidence="6">
    <location>
        <begin position="748"/>
        <end position="769"/>
    </location>
</feature>
<dbReference type="InterPro" id="IPR011545">
    <property type="entry name" value="DEAD/DEAH_box_helicase_dom"/>
</dbReference>
<feature type="domain" description="Helicase C-terminal" evidence="8">
    <location>
        <begin position="278"/>
        <end position="430"/>
    </location>
</feature>
<feature type="domain" description="Helicase ATP-binding" evidence="7">
    <location>
        <begin position="66"/>
        <end position="236"/>
    </location>
</feature>
<feature type="compositionally biased region" description="Polar residues" evidence="6">
    <location>
        <begin position="1105"/>
        <end position="1118"/>
    </location>
</feature>